<dbReference type="OrthoDB" id="9806302at2"/>
<feature type="transmembrane region" description="Helical" evidence="7">
    <location>
        <begin position="96"/>
        <end position="114"/>
    </location>
</feature>
<dbReference type="PIRSF" id="PIRSF006603">
    <property type="entry name" value="DinF"/>
    <property type="match status" value="1"/>
</dbReference>
<evidence type="ECO:0000256" key="5">
    <source>
        <dbReference type="ARBA" id="ARBA00022989"/>
    </source>
</evidence>
<comment type="subcellular location">
    <subcellularLocation>
        <location evidence="1">Cell inner membrane</location>
        <topology evidence="1">Multi-pass membrane protein</topology>
    </subcellularLocation>
</comment>
<sequence>MQHFLSVSTLWKPFLLFLVPLLITNILQSLSGTINTIFVGQLLGVNAVAAVAVFFPILFFLLSFVIGLAAGASVLIGQAWGAHELEKVKQITGNTLALVMSLGVVIAIIGVSFTTQALNLLGVPPEIMPLAVDYSRLMLVASPLYFIFIVYTSLMRGVGDSITPMISMGLSIVVGLLVTPALIQGWLGLPQLGIQAPAVATIVGFLVVLAYLFFYTRHKQHPLAPDARLIAHIRFDGPVTKLILRLGLPTALQMVTSSISGIVIIGLVNHYGAHATAAYGAINQVLSYVQFPAMSIAIAGSIFAAQAIGAGKDEALNCVTRTALIMNLVFTGTLILMAYVFSRHLMALFITDASVIELGQQLLHIVLWSILLFGAGSIFAGIMRASGTVLVPMLINVGCIVLIELPCAVLFSHWYGLQGIWFAYALAFTMMCIIQTAYYQFVWKKKTVQRLI</sequence>
<reference evidence="8 9" key="1">
    <citation type="submission" date="2016-10" db="EMBL/GenBank/DDBJ databases">
        <title>Draft Genome sequence of Alkanindiges sp. strain H1.</title>
        <authorList>
            <person name="Subhash Y."/>
            <person name="Lee S."/>
        </authorList>
    </citation>
    <scope>NUCLEOTIDE SEQUENCE [LARGE SCALE GENOMIC DNA]</scope>
    <source>
        <strain evidence="8 9">H1</strain>
    </source>
</reference>
<dbReference type="Pfam" id="PF01554">
    <property type="entry name" value="MatE"/>
    <property type="match status" value="2"/>
</dbReference>
<evidence type="ECO:0000256" key="3">
    <source>
        <dbReference type="ARBA" id="ARBA00022475"/>
    </source>
</evidence>
<evidence type="ECO:0000256" key="1">
    <source>
        <dbReference type="ARBA" id="ARBA00004429"/>
    </source>
</evidence>
<dbReference type="EMBL" id="MLCN01000037">
    <property type="protein sequence ID" value="ONG38143.1"/>
    <property type="molecule type" value="Genomic_DNA"/>
</dbReference>
<feature type="transmembrane region" description="Helical" evidence="7">
    <location>
        <begin position="134"/>
        <end position="154"/>
    </location>
</feature>
<accession>A0A1S8CSM0</accession>
<evidence type="ECO:0000313" key="8">
    <source>
        <dbReference type="EMBL" id="ONG38143.1"/>
    </source>
</evidence>
<keyword evidence="5 7" id="KW-1133">Transmembrane helix</keyword>
<dbReference type="GO" id="GO:0042910">
    <property type="term" value="F:xenobiotic transmembrane transporter activity"/>
    <property type="evidence" value="ECO:0007669"/>
    <property type="project" value="InterPro"/>
</dbReference>
<evidence type="ECO:0000256" key="6">
    <source>
        <dbReference type="ARBA" id="ARBA00023136"/>
    </source>
</evidence>
<name>A0A1S8CSM0_9GAMM</name>
<keyword evidence="4 7" id="KW-0812">Transmembrane</keyword>
<gene>
    <name evidence="8" type="ORF">BKE30_13190</name>
</gene>
<dbReference type="PANTHER" id="PTHR43549:SF3">
    <property type="entry name" value="MULTIDRUG RESISTANCE PROTEIN YPNP-RELATED"/>
    <property type="match status" value="1"/>
</dbReference>
<feature type="transmembrane region" description="Helical" evidence="7">
    <location>
        <begin position="166"/>
        <end position="187"/>
    </location>
</feature>
<organism evidence="8 9">
    <name type="scientific">Alkanindiges hydrocarboniclasticus</name>
    <dbReference type="NCBI Taxonomy" id="1907941"/>
    <lineage>
        <taxon>Bacteria</taxon>
        <taxon>Pseudomonadati</taxon>
        <taxon>Pseudomonadota</taxon>
        <taxon>Gammaproteobacteria</taxon>
        <taxon>Moraxellales</taxon>
        <taxon>Moraxellaceae</taxon>
        <taxon>Alkanindiges</taxon>
    </lineage>
</organism>
<dbReference type="AlphaFoldDB" id="A0A1S8CSM0"/>
<dbReference type="RefSeq" id="WP_076879062.1">
    <property type="nucleotide sequence ID" value="NZ_MLCN01000037.1"/>
</dbReference>
<feature type="transmembrane region" description="Helical" evidence="7">
    <location>
        <begin position="421"/>
        <end position="442"/>
    </location>
</feature>
<feature type="transmembrane region" description="Helical" evidence="7">
    <location>
        <begin position="394"/>
        <end position="415"/>
    </location>
</feature>
<feature type="transmembrane region" description="Helical" evidence="7">
    <location>
        <begin position="323"/>
        <end position="342"/>
    </location>
</feature>
<feature type="transmembrane region" description="Helical" evidence="7">
    <location>
        <begin position="288"/>
        <end position="311"/>
    </location>
</feature>
<dbReference type="Proteomes" id="UP000192132">
    <property type="component" value="Unassembled WGS sequence"/>
</dbReference>
<evidence type="ECO:0000256" key="2">
    <source>
        <dbReference type="ARBA" id="ARBA00022448"/>
    </source>
</evidence>
<keyword evidence="2" id="KW-0813">Transport</keyword>
<dbReference type="InterPro" id="IPR048279">
    <property type="entry name" value="MdtK-like"/>
</dbReference>
<feature type="transmembrane region" description="Helical" evidence="7">
    <location>
        <begin position="362"/>
        <end position="382"/>
    </location>
</feature>
<dbReference type="PANTHER" id="PTHR43549">
    <property type="entry name" value="MULTIDRUG RESISTANCE PROTEIN YPNP-RELATED"/>
    <property type="match status" value="1"/>
</dbReference>
<keyword evidence="9" id="KW-1185">Reference proteome</keyword>
<proteinExistence type="predicted"/>
<feature type="transmembrane region" description="Helical" evidence="7">
    <location>
        <begin position="193"/>
        <end position="214"/>
    </location>
</feature>
<dbReference type="NCBIfam" id="TIGR00797">
    <property type="entry name" value="matE"/>
    <property type="match status" value="1"/>
</dbReference>
<feature type="transmembrane region" description="Helical" evidence="7">
    <location>
        <begin position="53"/>
        <end position="76"/>
    </location>
</feature>
<dbReference type="InterPro" id="IPR052031">
    <property type="entry name" value="Membrane_Transporter-Flippase"/>
</dbReference>
<dbReference type="InterPro" id="IPR002528">
    <property type="entry name" value="MATE_fam"/>
</dbReference>
<dbReference type="STRING" id="1907941.BKE30_13190"/>
<evidence type="ECO:0000256" key="7">
    <source>
        <dbReference type="SAM" id="Phobius"/>
    </source>
</evidence>
<evidence type="ECO:0000313" key="9">
    <source>
        <dbReference type="Proteomes" id="UP000192132"/>
    </source>
</evidence>
<comment type="caution">
    <text evidence="8">The sequence shown here is derived from an EMBL/GenBank/DDBJ whole genome shotgun (WGS) entry which is preliminary data.</text>
</comment>
<feature type="transmembrane region" description="Helical" evidence="7">
    <location>
        <begin position="242"/>
        <end position="268"/>
    </location>
</feature>
<dbReference type="CDD" id="cd13138">
    <property type="entry name" value="MATE_yoeA_like"/>
    <property type="match status" value="1"/>
</dbReference>
<dbReference type="GO" id="GO:0005886">
    <property type="term" value="C:plasma membrane"/>
    <property type="evidence" value="ECO:0007669"/>
    <property type="project" value="UniProtKB-SubCell"/>
</dbReference>
<dbReference type="GO" id="GO:0015297">
    <property type="term" value="F:antiporter activity"/>
    <property type="evidence" value="ECO:0007669"/>
    <property type="project" value="InterPro"/>
</dbReference>
<keyword evidence="6 7" id="KW-0472">Membrane</keyword>
<keyword evidence="3" id="KW-1003">Cell membrane</keyword>
<protein>
    <submittedName>
        <fullName evidence="8">MATE family efflux transporter</fullName>
    </submittedName>
</protein>
<evidence type="ECO:0000256" key="4">
    <source>
        <dbReference type="ARBA" id="ARBA00022692"/>
    </source>
</evidence>